<dbReference type="Proteomes" id="UP000015105">
    <property type="component" value="Chromosome 2D"/>
</dbReference>
<reference evidence="1" key="5">
    <citation type="journal article" date="2021" name="G3 (Bethesda)">
        <title>Aegilops tauschii genome assembly Aet v5.0 features greater sequence contiguity and improved annotation.</title>
        <authorList>
            <person name="Wang L."/>
            <person name="Zhu T."/>
            <person name="Rodriguez J.C."/>
            <person name="Deal K.R."/>
            <person name="Dubcovsky J."/>
            <person name="McGuire P.E."/>
            <person name="Lux T."/>
            <person name="Spannagl M."/>
            <person name="Mayer K.F.X."/>
            <person name="Baldrich P."/>
            <person name="Meyers B.C."/>
            <person name="Huo N."/>
            <person name="Gu Y.Q."/>
            <person name="Zhou H."/>
            <person name="Devos K.M."/>
            <person name="Bennetzen J.L."/>
            <person name="Unver T."/>
            <person name="Budak H."/>
            <person name="Gulick P.J."/>
            <person name="Galiba G."/>
            <person name="Kalapos B."/>
            <person name="Nelson D.R."/>
            <person name="Li P."/>
            <person name="You F.M."/>
            <person name="Luo M.C."/>
            <person name="Dvorak J."/>
        </authorList>
    </citation>
    <scope>NUCLEOTIDE SEQUENCE [LARGE SCALE GENOMIC DNA]</scope>
    <source>
        <strain evidence="1">cv. AL8/78</strain>
    </source>
</reference>
<evidence type="ECO:0000313" key="1">
    <source>
        <dbReference type="EnsemblPlants" id="AET2Gv20396200.1"/>
    </source>
</evidence>
<reference evidence="2" key="2">
    <citation type="journal article" date="2017" name="Nat. Plants">
        <title>The Aegilops tauschii genome reveals multiple impacts of transposons.</title>
        <authorList>
            <person name="Zhao G."/>
            <person name="Zou C."/>
            <person name="Li K."/>
            <person name="Wang K."/>
            <person name="Li T."/>
            <person name="Gao L."/>
            <person name="Zhang X."/>
            <person name="Wang H."/>
            <person name="Yang Z."/>
            <person name="Liu X."/>
            <person name="Jiang W."/>
            <person name="Mao L."/>
            <person name="Kong X."/>
            <person name="Jiao Y."/>
            <person name="Jia J."/>
        </authorList>
    </citation>
    <scope>NUCLEOTIDE SEQUENCE [LARGE SCALE GENOMIC DNA]</scope>
    <source>
        <strain evidence="2">cv. AL8/78</strain>
    </source>
</reference>
<dbReference type="EnsemblPlants" id="AET2Gv20396200.1">
    <property type="protein sequence ID" value="AET2Gv20396200.1"/>
    <property type="gene ID" value="AET2Gv20396200"/>
</dbReference>
<dbReference type="AlphaFoldDB" id="A0A453B7G4"/>
<evidence type="ECO:0000313" key="2">
    <source>
        <dbReference type="Proteomes" id="UP000015105"/>
    </source>
</evidence>
<reference evidence="1" key="3">
    <citation type="journal article" date="2017" name="Nature">
        <title>Genome sequence of the progenitor of the wheat D genome Aegilops tauschii.</title>
        <authorList>
            <person name="Luo M.C."/>
            <person name="Gu Y.Q."/>
            <person name="Puiu D."/>
            <person name="Wang H."/>
            <person name="Twardziok S.O."/>
            <person name="Deal K.R."/>
            <person name="Huo N."/>
            <person name="Zhu T."/>
            <person name="Wang L."/>
            <person name="Wang Y."/>
            <person name="McGuire P.E."/>
            <person name="Liu S."/>
            <person name="Long H."/>
            <person name="Ramasamy R.K."/>
            <person name="Rodriguez J.C."/>
            <person name="Van S.L."/>
            <person name="Yuan L."/>
            <person name="Wang Z."/>
            <person name="Xia Z."/>
            <person name="Xiao L."/>
            <person name="Anderson O.D."/>
            <person name="Ouyang S."/>
            <person name="Liang Y."/>
            <person name="Zimin A.V."/>
            <person name="Pertea G."/>
            <person name="Qi P."/>
            <person name="Bennetzen J.L."/>
            <person name="Dai X."/>
            <person name="Dawson M.W."/>
            <person name="Muller H.G."/>
            <person name="Kugler K."/>
            <person name="Rivarola-Duarte L."/>
            <person name="Spannagl M."/>
            <person name="Mayer K.F.X."/>
            <person name="Lu F.H."/>
            <person name="Bevan M.W."/>
            <person name="Leroy P."/>
            <person name="Li P."/>
            <person name="You F.M."/>
            <person name="Sun Q."/>
            <person name="Liu Z."/>
            <person name="Lyons E."/>
            <person name="Wicker T."/>
            <person name="Salzberg S.L."/>
            <person name="Devos K.M."/>
            <person name="Dvorak J."/>
        </authorList>
    </citation>
    <scope>NUCLEOTIDE SEQUENCE [LARGE SCALE GENOMIC DNA]</scope>
    <source>
        <strain evidence="1">cv. AL8/78</strain>
    </source>
</reference>
<organism evidence="1 2">
    <name type="scientific">Aegilops tauschii subsp. strangulata</name>
    <name type="common">Goatgrass</name>
    <dbReference type="NCBI Taxonomy" id="200361"/>
    <lineage>
        <taxon>Eukaryota</taxon>
        <taxon>Viridiplantae</taxon>
        <taxon>Streptophyta</taxon>
        <taxon>Embryophyta</taxon>
        <taxon>Tracheophyta</taxon>
        <taxon>Spermatophyta</taxon>
        <taxon>Magnoliopsida</taxon>
        <taxon>Liliopsida</taxon>
        <taxon>Poales</taxon>
        <taxon>Poaceae</taxon>
        <taxon>BOP clade</taxon>
        <taxon>Pooideae</taxon>
        <taxon>Triticodae</taxon>
        <taxon>Triticeae</taxon>
        <taxon>Triticinae</taxon>
        <taxon>Aegilops</taxon>
    </lineage>
</organism>
<protein>
    <submittedName>
        <fullName evidence="1">Uncharacterized protein</fullName>
    </submittedName>
</protein>
<name>A0A453B7G4_AEGTS</name>
<keyword evidence="2" id="KW-1185">Reference proteome</keyword>
<proteinExistence type="predicted"/>
<reference evidence="2" key="1">
    <citation type="journal article" date="2014" name="Science">
        <title>Ancient hybridizations among the ancestral genomes of bread wheat.</title>
        <authorList>
            <consortium name="International Wheat Genome Sequencing Consortium,"/>
            <person name="Marcussen T."/>
            <person name="Sandve S.R."/>
            <person name="Heier L."/>
            <person name="Spannagl M."/>
            <person name="Pfeifer M."/>
            <person name="Jakobsen K.S."/>
            <person name="Wulff B.B."/>
            <person name="Steuernagel B."/>
            <person name="Mayer K.F."/>
            <person name="Olsen O.A."/>
        </authorList>
    </citation>
    <scope>NUCLEOTIDE SEQUENCE [LARGE SCALE GENOMIC DNA]</scope>
    <source>
        <strain evidence="2">cv. AL8/78</strain>
    </source>
</reference>
<sequence>VRFLRANKDVFAWVPKQLVGVQRRVIEHHLRVCPNVRPVKQKAQRLSTEK</sequence>
<dbReference type="Gramene" id="AET2Gv20396200.1">
    <property type="protein sequence ID" value="AET2Gv20396200.1"/>
    <property type="gene ID" value="AET2Gv20396200"/>
</dbReference>
<reference evidence="1" key="4">
    <citation type="submission" date="2019-03" db="UniProtKB">
        <authorList>
            <consortium name="EnsemblPlants"/>
        </authorList>
    </citation>
    <scope>IDENTIFICATION</scope>
</reference>
<accession>A0A453B7G4</accession>